<reference evidence="3" key="1">
    <citation type="submission" date="2022-05" db="EMBL/GenBank/DDBJ databases">
        <title>A methanotrophic Mycobacterium dominates a cave microbial ecosystem.</title>
        <authorList>
            <person name="Van Spanning R.J.M."/>
            <person name="Guan Q."/>
            <person name="Melkonian C."/>
            <person name="Gallant J."/>
            <person name="Polerecky L."/>
            <person name="Flot J.-F."/>
            <person name="Brandt B.W."/>
            <person name="Braster M."/>
            <person name="Iturbe Espinoza P."/>
            <person name="Aerts J."/>
            <person name="Meima-Franke M."/>
            <person name="Piersma S.R."/>
            <person name="Bunduc C."/>
            <person name="Ummels R."/>
            <person name="Pain A."/>
            <person name="Fleming E.J."/>
            <person name="van der Wel N."/>
            <person name="Gherman V.D."/>
            <person name="Sarbu S.M."/>
            <person name="Bodelier P.L.E."/>
            <person name="Bitter W."/>
        </authorList>
    </citation>
    <scope>NUCLEOTIDE SEQUENCE</scope>
    <source>
        <strain evidence="3">Sulfur Cave</strain>
    </source>
</reference>
<dbReference type="EMBL" id="CP097320">
    <property type="protein sequence ID" value="UQX10759.1"/>
    <property type="molecule type" value="Genomic_DNA"/>
</dbReference>
<dbReference type="Pfam" id="PF05305">
    <property type="entry name" value="DUF732"/>
    <property type="match status" value="1"/>
</dbReference>
<keyword evidence="4" id="KW-1185">Reference proteome</keyword>
<feature type="domain" description="DUF732" evidence="2">
    <location>
        <begin position="73"/>
        <end position="141"/>
    </location>
</feature>
<proteinExistence type="predicted"/>
<dbReference type="Proteomes" id="UP001056610">
    <property type="component" value="Chromosome"/>
</dbReference>
<evidence type="ECO:0000256" key="1">
    <source>
        <dbReference type="SAM" id="MobiDB-lite"/>
    </source>
</evidence>
<feature type="region of interest" description="Disordered" evidence="1">
    <location>
        <begin position="1"/>
        <end position="25"/>
    </location>
</feature>
<evidence type="ECO:0000259" key="2">
    <source>
        <dbReference type="Pfam" id="PF05305"/>
    </source>
</evidence>
<dbReference type="RefSeq" id="WP_219065972.1">
    <property type="nucleotide sequence ID" value="NZ_CAJUXY010000004.1"/>
</dbReference>
<name>A0ABY4QJP5_9MYCO</name>
<feature type="compositionally biased region" description="Polar residues" evidence="1">
    <location>
        <begin position="49"/>
        <end position="61"/>
    </location>
</feature>
<evidence type="ECO:0000313" key="3">
    <source>
        <dbReference type="EMBL" id="UQX10759.1"/>
    </source>
</evidence>
<evidence type="ECO:0000313" key="4">
    <source>
        <dbReference type="Proteomes" id="UP001056610"/>
    </source>
</evidence>
<protein>
    <submittedName>
        <fullName evidence="3">DUF732 domain-containing protein</fullName>
    </submittedName>
</protein>
<feature type="region of interest" description="Disordered" evidence="1">
    <location>
        <begin position="45"/>
        <end position="71"/>
    </location>
</feature>
<organism evidence="3 4">
    <name type="scientific">Candidatus Mycobacterium methanotrophicum</name>
    <dbReference type="NCBI Taxonomy" id="2943498"/>
    <lineage>
        <taxon>Bacteria</taxon>
        <taxon>Bacillati</taxon>
        <taxon>Actinomycetota</taxon>
        <taxon>Actinomycetes</taxon>
        <taxon>Mycobacteriales</taxon>
        <taxon>Mycobacteriaceae</taxon>
        <taxon>Mycobacterium</taxon>
    </lineage>
</organism>
<gene>
    <name evidence="3" type="ORF">M5I08_22750</name>
</gene>
<sequence>MNRNDDAGAELESASQLGYAGRAGIRGRRHRSGFCARPQPCFFRPRATPTVSQAASATPSDPAQDATDRNGEFLLRLSAEGPQLRRSKDAAINDARRVCARFAGGEREQEIVQDMLQGSPGMSLDTASSFTDTAIRVFCPDGVVDNS</sequence>
<dbReference type="InterPro" id="IPR007969">
    <property type="entry name" value="DUF732"/>
</dbReference>
<accession>A0ABY4QJP5</accession>